<evidence type="ECO:0000313" key="8">
    <source>
        <dbReference type="EMBL" id="KAJ3484643.1"/>
    </source>
</evidence>
<comment type="subcellular location">
    <subcellularLocation>
        <location evidence="1">Nucleus</location>
    </subcellularLocation>
</comment>
<dbReference type="InterPro" id="IPR029012">
    <property type="entry name" value="Helix_hairpin_bin_sf"/>
</dbReference>
<protein>
    <submittedName>
        <fullName evidence="8">Uncharacterized protein</fullName>
    </submittedName>
</protein>
<feature type="compositionally biased region" description="Basic and acidic residues" evidence="7">
    <location>
        <begin position="524"/>
        <end position="534"/>
    </location>
</feature>
<dbReference type="FunFam" id="1.10.287.660:FF:000001">
    <property type="entry name" value="pre-mRNA-splicing factor ISY1 homolog"/>
    <property type="match status" value="1"/>
</dbReference>
<evidence type="ECO:0000256" key="6">
    <source>
        <dbReference type="ARBA" id="ARBA00023242"/>
    </source>
</evidence>
<comment type="caution">
    <text evidence="8">The sequence shown here is derived from an EMBL/GenBank/DDBJ whole genome shotgun (WGS) entry which is preliminary data.</text>
</comment>
<gene>
    <name evidence="8" type="ORF">NLI96_g5502</name>
</gene>
<feature type="compositionally biased region" description="Basic and acidic residues" evidence="7">
    <location>
        <begin position="547"/>
        <end position="556"/>
    </location>
</feature>
<evidence type="ECO:0000313" key="9">
    <source>
        <dbReference type="Proteomes" id="UP001212997"/>
    </source>
</evidence>
<proteinExistence type="inferred from homology"/>
<feature type="region of interest" description="Disordered" evidence="7">
    <location>
        <begin position="495"/>
        <end position="574"/>
    </location>
</feature>
<keyword evidence="4" id="KW-0747">Spliceosome</keyword>
<organism evidence="8 9">
    <name type="scientific">Meripilus lineatus</name>
    <dbReference type="NCBI Taxonomy" id="2056292"/>
    <lineage>
        <taxon>Eukaryota</taxon>
        <taxon>Fungi</taxon>
        <taxon>Dikarya</taxon>
        <taxon>Basidiomycota</taxon>
        <taxon>Agaricomycotina</taxon>
        <taxon>Agaricomycetes</taxon>
        <taxon>Polyporales</taxon>
        <taxon>Meripilaceae</taxon>
        <taxon>Meripilus</taxon>
    </lineage>
</organism>
<sequence>MANLSRTAKSGDDWGRNELLAYNILIEYQDASTFFAIDILPPPSIAAEVLNTAAAEDMKDEESYALCRYMDIAMNPVPEQESAVDDFAVELLWMMGYAKRPRLVRSHMDIDFDICGEDRRAQIDVCVVDDIHILLLVQENKHHMTQKDPVPQLIAKAIAAFQANNTKRTHLLGQDPITHKIIPGIVMTGTSPVFFKIPVTIELANSVSMGEYPPTPTVVRAHLPSVPRPARRISEGMIPLDNRAVILACYEAFKHRSHFQVNLIFLTSQAAPETVNYTRWYMLYVLSYPQELTFEFQARNEEKAQSMLYRFREAQAAELGLGTRSDRRPKMASTCKSLRECERWRGEILREISRKVSKIQDAGLTDYEVRDLNDEINKLMREKRHWENQIVALGGANYRRNVAMLDDDGKEVPGTKGYKYFGRAKDLPGVKELFQSKKQEQDEENQAQNYYKKFTNRGPSYFGDLDETDEGLLTFEQRAEQDEWEDAYQHLRTALGIPSDAPPPKMPRRAQNHGLLNSGTQKKSSPDSKRKSPDSDDTELSSDGGDVDPKRAKKEAVPPPHQTNGDVELAAPPEDTTLAHARATAAYIPFLTPENLLPPKMPTRDEMEAFLLSLRKKALVEEYFGNDE</sequence>
<dbReference type="Proteomes" id="UP001212997">
    <property type="component" value="Unassembled WGS sequence"/>
</dbReference>
<dbReference type="SUPFAM" id="SSF140102">
    <property type="entry name" value="ISY1 domain-like"/>
    <property type="match status" value="1"/>
</dbReference>
<evidence type="ECO:0000256" key="4">
    <source>
        <dbReference type="ARBA" id="ARBA00022728"/>
    </source>
</evidence>
<evidence type="ECO:0000256" key="7">
    <source>
        <dbReference type="SAM" id="MobiDB-lite"/>
    </source>
</evidence>
<keyword evidence="6" id="KW-0539">Nucleus</keyword>
<dbReference type="AlphaFoldDB" id="A0AAD5YGV9"/>
<dbReference type="GO" id="GO:0000350">
    <property type="term" value="P:generation of catalytic spliceosome for second transesterification step"/>
    <property type="evidence" value="ECO:0007669"/>
    <property type="project" value="InterPro"/>
</dbReference>
<dbReference type="Gene3D" id="1.10.287.660">
    <property type="entry name" value="Helix hairpin bin"/>
    <property type="match status" value="1"/>
</dbReference>
<evidence type="ECO:0000256" key="5">
    <source>
        <dbReference type="ARBA" id="ARBA00023187"/>
    </source>
</evidence>
<keyword evidence="5" id="KW-0508">mRNA splicing</keyword>
<dbReference type="Pfam" id="PF06246">
    <property type="entry name" value="Isy1"/>
    <property type="match status" value="1"/>
</dbReference>
<keyword evidence="9" id="KW-1185">Reference proteome</keyword>
<keyword evidence="3" id="KW-0507">mRNA processing</keyword>
<comment type="similarity">
    <text evidence="2">Belongs to the ISY1 family.</text>
</comment>
<accession>A0AAD5YGV9</accession>
<dbReference type="InterPro" id="IPR037200">
    <property type="entry name" value="Isy1_sf"/>
</dbReference>
<dbReference type="PANTHER" id="PTHR13021">
    <property type="entry name" value="PRE-MRNA-SPLICING FACTOR ISY1"/>
    <property type="match status" value="1"/>
</dbReference>
<dbReference type="InterPro" id="IPR009360">
    <property type="entry name" value="Isy1"/>
</dbReference>
<dbReference type="EMBL" id="JANAWD010000181">
    <property type="protein sequence ID" value="KAJ3484643.1"/>
    <property type="molecule type" value="Genomic_DNA"/>
</dbReference>
<evidence type="ECO:0000256" key="1">
    <source>
        <dbReference type="ARBA" id="ARBA00004123"/>
    </source>
</evidence>
<evidence type="ECO:0000256" key="2">
    <source>
        <dbReference type="ARBA" id="ARBA00007002"/>
    </source>
</evidence>
<evidence type="ECO:0000256" key="3">
    <source>
        <dbReference type="ARBA" id="ARBA00022664"/>
    </source>
</evidence>
<reference evidence="8" key="1">
    <citation type="submission" date="2022-07" db="EMBL/GenBank/DDBJ databases">
        <title>Genome Sequence of Physisporinus lineatus.</title>
        <authorList>
            <person name="Buettner E."/>
        </authorList>
    </citation>
    <scope>NUCLEOTIDE SEQUENCE</scope>
    <source>
        <strain evidence="8">VT162</strain>
    </source>
</reference>
<name>A0AAD5YGV9_9APHY</name>
<dbReference type="GO" id="GO:0000974">
    <property type="term" value="C:Prp19 complex"/>
    <property type="evidence" value="ECO:0007669"/>
    <property type="project" value="UniProtKB-ARBA"/>
</dbReference>
<dbReference type="GO" id="GO:0071014">
    <property type="term" value="C:post-mRNA release spliceosomal complex"/>
    <property type="evidence" value="ECO:0007669"/>
    <property type="project" value="UniProtKB-ARBA"/>
</dbReference>